<dbReference type="AlphaFoldDB" id="X0UX21"/>
<organism evidence="2">
    <name type="scientific">marine sediment metagenome</name>
    <dbReference type="NCBI Taxonomy" id="412755"/>
    <lineage>
        <taxon>unclassified sequences</taxon>
        <taxon>metagenomes</taxon>
        <taxon>ecological metagenomes</taxon>
    </lineage>
</organism>
<feature type="transmembrane region" description="Helical" evidence="1">
    <location>
        <begin position="24"/>
        <end position="45"/>
    </location>
</feature>
<feature type="transmembrane region" description="Helical" evidence="1">
    <location>
        <begin position="66"/>
        <end position="94"/>
    </location>
</feature>
<gene>
    <name evidence="2" type="ORF">S01H1_35269</name>
</gene>
<name>X0UX21_9ZZZZ</name>
<comment type="caution">
    <text evidence="2">The sequence shown here is derived from an EMBL/GenBank/DDBJ whole genome shotgun (WGS) entry which is preliminary data.</text>
</comment>
<keyword evidence="1" id="KW-1133">Transmembrane helix</keyword>
<evidence type="ECO:0000256" key="1">
    <source>
        <dbReference type="SAM" id="Phobius"/>
    </source>
</evidence>
<evidence type="ECO:0000313" key="2">
    <source>
        <dbReference type="EMBL" id="GAG10399.1"/>
    </source>
</evidence>
<protein>
    <submittedName>
        <fullName evidence="2">Uncharacterized protein</fullName>
    </submittedName>
</protein>
<keyword evidence="1" id="KW-0472">Membrane</keyword>
<proteinExistence type="predicted"/>
<accession>X0UX21</accession>
<dbReference type="EMBL" id="BARS01022030">
    <property type="protein sequence ID" value="GAG10399.1"/>
    <property type="molecule type" value="Genomic_DNA"/>
</dbReference>
<reference evidence="2" key="1">
    <citation type="journal article" date="2014" name="Front. Microbiol.">
        <title>High frequency of phylogenetically diverse reductive dehalogenase-homologous genes in deep subseafloor sedimentary metagenomes.</title>
        <authorList>
            <person name="Kawai M."/>
            <person name="Futagami T."/>
            <person name="Toyoda A."/>
            <person name="Takaki Y."/>
            <person name="Nishi S."/>
            <person name="Hori S."/>
            <person name="Arai W."/>
            <person name="Tsubouchi T."/>
            <person name="Morono Y."/>
            <person name="Uchiyama I."/>
            <person name="Ito T."/>
            <person name="Fujiyama A."/>
            <person name="Inagaki F."/>
            <person name="Takami H."/>
        </authorList>
    </citation>
    <scope>NUCLEOTIDE SEQUENCE</scope>
    <source>
        <strain evidence="2">Expedition CK06-06</strain>
    </source>
</reference>
<feature type="non-terminal residue" evidence="2">
    <location>
        <position position="1"/>
    </location>
</feature>
<sequence>TVGGMVLLFGHLTQIERGWQSSPWILAAVSITLPVVTLGTALLMVSRFRYPHLVNQYIRGRRPFGYLVKLVLLALAAIWQPFVTLAVLTMAYTLSGPVTASLRLLRATKASPSSDESPA</sequence>
<keyword evidence="1" id="KW-0812">Transmembrane</keyword>